<dbReference type="AlphaFoldDB" id="A0A1X7E9F3"/>
<proteinExistence type="predicted"/>
<evidence type="ECO:0000313" key="1">
    <source>
        <dbReference type="EMBL" id="SMF29951.1"/>
    </source>
</evidence>
<dbReference type="OrthoDB" id="7306868at2"/>
<dbReference type="EMBL" id="FXAK01000002">
    <property type="protein sequence ID" value="SMF29951.1"/>
    <property type="molecule type" value="Genomic_DNA"/>
</dbReference>
<evidence type="ECO:0000313" key="2">
    <source>
        <dbReference type="Proteomes" id="UP000192936"/>
    </source>
</evidence>
<name>A0A1X7E9F3_9PROT</name>
<gene>
    <name evidence="1" type="ORF">SAMN02982917_1385</name>
</gene>
<sequence>MSFVELTDTTGETVLVNPIAVAYLRVTADGGTDLYFAGRAEPLRLPGAPADVARALENAAPTPPDPTLSLLA</sequence>
<reference evidence="1 2" key="1">
    <citation type="submission" date="2017-04" db="EMBL/GenBank/DDBJ databases">
        <authorList>
            <person name="Afonso C.L."/>
            <person name="Miller P.J."/>
            <person name="Scott M.A."/>
            <person name="Spackman E."/>
            <person name="Goraichik I."/>
            <person name="Dimitrov K.M."/>
            <person name="Suarez D.L."/>
            <person name="Swayne D.E."/>
        </authorList>
    </citation>
    <scope>NUCLEOTIDE SEQUENCE [LARGE SCALE GENOMIC DNA]</scope>
    <source>
        <strain evidence="1 2">A2P</strain>
    </source>
</reference>
<dbReference type="RefSeq" id="WP_085083623.1">
    <property type="nucleotide sequence ID" value="NZ_FXAK01000002.1"/>
</dbReference>
<accession>A0A1X7E9F3</accession>
<protein>
    <submittedName>
        <fullName evidence="1">Uncharacterized protein</fullName>
    </submittedName>
</protein>
<dbReference type="Proteomes" id="UP000192936">
    <property type="component" value="Unassembled WGS sequence"/>
</dbReference>
<organism evidence="1 2">
    <name type="scientific">Azospirillum oryzae</name>
    <dbReference type="NCBI Taxonomy" id="286727"/>
    <lineage>
        <taxon>Bacteria</taxon>
        <taxon>Pseudomonadati</taxon>
        <taxon>Pseudomonadota</taxon>
        <taxon>Alphaproteobacteria</taxon>
        <taxon>Rhodospirillales</taxon>
        <taxon>Azospirillaceae</taxon>
        <taxon>Azospirillum</taxon>
    </lineage>
</organism>